<reference evidence="2 3" key="1">
    <citation type="submission" date="2016-03" db="EMBL/GenBank/DDBJ databases">
        <title>Genome sequences of a Phycodnavirus, Heterosigma akashiwo virus strain 53.</title>
        <authorList>
            <person name="Ueki S."/>
            <person name="Ogura Y."/>
            <person name="Hayashi T."/>
        </authorList>
    </citation>
    <scope>NUCLEOTIDE SEQUENCE [LARGE SCALE GENOMIC DNA]</scope>
    <source>
        <strain evidence="2">HaV53</strain>
    </source>
</reference>
<dbReference type="EMBL" id="KX008963">
    <property type="protein sequence ID" value="AOM63433.1"/>
    <property type="molecule type" value="Genomic_DNA"/>
</dbReference>
<dbReference type="RefSeq" id="YP_009507499.1">
    <property type="nucleotide sequence ID" value="NC_038553.1"/>
</dbReference>
<evidence type="ECO:0000313" key="2">
    <source>
        <dbReference type="EMBL" id="AOM63433.1"/>
    </source>
</evidence>
<name>A0A1C9C570_HAV01</name>
<feature type="transmembrane region" description="Helical" evidence="1">
    <location>
        <begin position="80"/>
        <end position="98"/>
    </location>
</feature>
<organismHost>
    <name type="scientific">Heterosigma akashiwo</name>
    <name type="common">Chromophytic alga</name>
    <name type="synonym">Heterosigma carterae</name>
    <dbReference type="NCBI Taxonomy" id="2829"/>
</organismHost>
<keyword evidence="1" id="KW-0812">Transmembrane</keyword>
<organism evidence="2 3">
    <name type="scientific">Heterosigma akashiwo virus 01</name>
    <name type="common">HaV01</name>
    <dbReference type="NCBI Taxonomy" id="97195"/>
    <lineage>
        <taxon>Viruses</taxon>
        <taxon>Varidnaviria</taxon>
        <taxon>Bamfordvirae</taxon>
        <taxon>Nucleocytoviricota</taxon>
        <taxon>Megaviricetes</taxon>
        <taxon>Algavirales</taxon>
        <taxon>Phycodnaviridae</taxon>
        <taxon>Raphidovirus</taxon>
        <taxon>Raphidovirus japonicum</taxon>
    </lineage>
</organism>
<dbReference type="GeneID" id="37618483"/>
<keyword evidence="1" id="KW-0472">Membrane</keyword>
<evidence type="ECO:0000256" key="1">
    <source>
        <dbReference type="SAM" id="Phobius"/>
    </source>
</evidence>
<sequence length="149" mass="16492">MSNFNKLSSTKLSEAFSQDIVSAQETLVENNDGQEISDNLDLNITDVLASNLPDVPTSSETFSQNKKSFFSSVMTNESETVLFMLLFIIIILLLLNLMKQRDNTHNVFPYLSHFKECINCGTGNNVTSSIKTPSATMTSTDPSSFGIMF</sequence>
<dbReference type="KEGG" id="vg:37618483"/>
<keyword evidence="1" id="KW-1133">Transmembrane helix</keyword>
<proteinExistence type="predicted"/>
<gene>
    <name evidence="2" type="primary">HaV53_ORF102</name>
</gene>
<keyword evidence="3" id="KW-1185">Reference proteome</keyword>
<protein>
    <submittedName>
        <fullName evidence="2">Uncharacterized protein</fullName>
    </submittedName>
</protein>
<accession>A0A1C9C570</accession>
<evidence type="ECO:0000313" key="3">
    <source>
        <dbReference type="Proteomes" id="UP000232488"/>
    </source>
</evidence>
<dbReference type="Proteomes" id="UP000232488">
    <property type="component" value="Segment"/>
</dbReference>